<accession>A0ABM9N5H7</accession>
<gene>
    <name evidence="4" type="primary">metAA</name>
    <name evidence="5" type="ORF">R54876_GBNLAHCA_01027</name>
</gene>
<keyword evidence="4" id="KW-0963">Cytoplasm</keyword>
<evidence type="ECO:0000256" key="1">
    <source>
        <dbReference type="ARBA" id="ARBA00022605"/>
    </source>
</evidence>
<comment type="caution">
    <text evidence="5">The sequence shown here is derived from an EMBL/GenBank/DDBJ whole genome shotgun (WGS) entry which is preliminary data.</text>
</comment>
<feature type="active site" evidence="4">
    <location>
        <position position="206"/>
    </location>
</feature>
<keyword evidence="4" id="KW-0486">Methionine biosynthesis</keyword>
<feature type="binding site" evidence="4">
    <location>
        <position position="148"/>
    </location>
    <ligand>
        <name>substrate</name>
    </ligand>
</feature>
<sequence>MGKINILNGYNKNCTRGDRNGINLVIVNLMPTRAETEHQFISVLKNAPYNFNLTFAGMASHHYRHFADDIREKYVTLNQIEDKQYDALLISGAPLDRKSFNEIDYWDEFKKWLDWRKDHVRTSLFTCWAAWAAGEIEGVCKGKQLEEKTYGVYQTQAFTMPHSRYFRIEKDSLRPQAECIAGNQELGATLFHDRDLNSYYVTGHLEYSTQTLAQEFRRDRERGLKTAEPKNYFGKNKRPHNSWQRSTRAFYRLWLSPFVNKKLQ</sequence>
<organism evidence="5 6">
    <name type="scientific">Eupransor demetentiae</name>
    <dbReference type="NCBI Taxonomy" id="3109584"/>
    <lineage>
        <taxon>Bacteria</taxon>
        <taxon>Bacillati</taxon>
        <taxon>Bacillota</taxon>
        <taxon>Bacilli</taxon>
        <taxon>Lactobacillales</taxon>
        <taxon>Lactobacillaceae</taxon>
        <taxon>Eupransor</taxon>
    </lineage>
</organism>
<dbReference type="EMBL" id="CAWVOH010000002">
    <property type="protein sequence ID" value="CAK8054458.1"/>
    <property type="molecule type" value="Genomic_DNA"/>
</dbReference>
<evidence type="ECO:0000256" key="3">
    <source>
        <dbReference type="ARBA" id="ARBA00023315"/>
    </source>
</evidence>
<evidence type="ECO:0000256" key="4">
    <source>
        <dbReference type="HAMAP-Rule" id="MF_00295"/>
    </source>
</evidence>
<feature type="active site" description="Acyl-thioester intermediate" evidence="4">
    <location>
        <position position="127"/>
    </location>
</feature>
<keyword evidence="3 4" id="KW-0012">Acyltransferase</keyword>
<evidence type="ECO:0000313" key="5">
    <source>
        <dbReference type="EMBL" id="CAK8054458.1"/>
    </source>
</evidence>
<name>A0ABM9N5H7_9LACO</name>
<comment type="caution">
    <text evidence="4">Lacks conserved residue(s) required for the propagation of feature annotation.</text>
</comment>
<keyword evidence="1 4" id="KW-0028">Amino-acid biosynthesis</keyword>
<dbReference type="SUPFAM" id="SSF52317">
    <property type="entry name" value="Class I glutamine amidotransferase-like"/>
    <property type="match status" value="1"/>
</dbReference>
<comment type="subcellular location">
    <subcellularLocation>
        <location evidence="4">Cytoplasm</location>
    </subcellularLocation>
</comment>
<evidence type="ECO:0000256" key="2">
    <source>
        <dbReference type="ARBA" id="ARBA00022679"/>
    </source>
</evidence>
<dbReference type="HAMAP" id="MF_00295">
    <property type="entry name" value="MetA_acyltransf"/>
    <property type="match status" value="1"/>
</dbReference>
<dbReference type="GO" id="GO:0008899">
    <property type="term" value="F:homoserine O-succinyltransferase activity"/>
    <property type="evidence" value="ECO:0007669"/>
    <property type="project" value="UniProtKB-EC"/>
</dbReference>
<keyword evidence="6" id="KW-1185">Reference proteome</keyword>
<comment type="catalytic activity">
    <reaction evidence="4">
        <text>L-homoserine + acetyl-CoA = O-acetyl-L-homoserine + CoA</text>
        <dbReference type="Rhea" id="RHEA:13701"/>
        <dbReference type="ChEBI" id="CHEBI:57287"/>
        <dbReference type="ChEBI" id="CHEBI:57288"/>
        <dbReference type="ChEBI" id="CHEBI:57476"/>
        <dbReference type="ChEBI" id="CHEBI:57716"/>
        <dbReference type="EC" id="2.3.1.31"/>
    </reaction>
</comment>
<dbReference type="Pfam" id="PF04204">
    <property type="entry name" value="HTS"/>
    <property type="match status" value="1"/>
</dbReference>
<feature type="binding site" evidence="4">
    <location>
        <position position="218"/>
    </location>
    <ligand>
        <name>substrate</name>
    </ligand>
</feature>
<evidence type="ECO:0000313" key="6">
    <source>
        <dbReference type="Proteomes" id="UP001314241"/>
    </source>
</evidence>
<dbReference type="InterPro" id="IPR029062">
    <property type="entry name" value="Class_I_gatase-like"/>
</dbReference>
<dbReference type="PANTHER" id="PTHR20919">
    <property type="entry name" value="HOMOSERINE O-SUCCINYLTRANSFERASE"/>
    <property type="match status" value="1"/>
</dbReference>
<feature type="binding site" evidence="4">
    <location>
        <position position="163"/>
    </location>
    <ligand>
        <name>substrate</name>
    </ligand>
</feature>
<feature type="site" description="Important for substrate specificity" evidence="4">
    <location>
        <position position="163"/>
    </location>
</feature>
<dbReference type="EC" id="2.3.1.31" evidence="4"/>
<feature type="site" description="Important for acyl-CoA specificity" evidence="4">
    <location>
        <position position="96"/>
    </location>
</feature>
<proteinExistence type="inferred from homology"/>
<keyword evidence="2 4" id="KW-0808">Transferase</keyword>
<protein>
    <recommendedName>
        <fullName evidence="4">Homoserine O-acetyltransferase</fullName>
        <shortName evidence="4">HAT</shortName>
        <ecNumber evidence="4">2.3.1.31</ecNumber>
    </recommendedName>
    <alternativeName>
        <fullName evidence="4">Homoserine transacetylase</fullName>
        <shortName evidence="4">HTA</shortName>
    </alternativeName>
</protein>
<reference evidence="5 6" key="1">
    <citation type="submission" date="2024-01" db="EMBL/GenBank/DDBJ databases">
        <authorList>
            <person name="Botero Cardona J."/>
        </authorList>
    </citation>
    <scope>NUCLEOTIDE SEQUENCE [LARGE SCALE GENOMIC DNA]</scope>
    <source>
        <strain evidence="5 6">LMG 33000</strain>
    </source>
</reference>
<dbReference type="InterPro" id="IPR033752">
    <property type="entry name" value="MetA_family"/>
</dbReference>
<dbReference type="Gene3D" id="3.40.50.880">
    <property type="match status" value="1"/>
</dbReference>
<comment type="function">
    <text evidence="4">Transfers an acetyl group from acetyl-CoA to L-homoserine, forming acetyl-L-homoserine.</text>
</comment>
<dbReference type="Proteomes" id="UP001314241">
    <property type="component" value="Unassembled WGS sequence"/>
</dbReference>
<comment type="similarity">
    <text evidence="4">Belongs to the MetA family.</text>
</comment>
<feature type="active site" description="Proton acceptor" evidence="4">
    <location>
        <position position="204"/>
    </location>
</feature>
<dbReference type="RefSeq" id="WP_349642005.1">
    <property type="nucleotide sequence ID" value="NZ_CAWVOH010000002.1"/>
</dbReference>
<comment type="pathway">
    <text evidence="4">Amino-acid biosynthesis; L-methionine biosynthesis via de novo pathway; O-acetyl-L-homoserine from L-homoserine: step 1/1.</text>
</comment>
<dbReference type="PIRSF" id="PIRSF000450">
    <property type="entry name" value="H_ser_succinyltr"/>
    <property type="match status" value="1"/>
</dbReference>
<dbReference type="PANTHER" id="PTHR20919:SF0">
    <property type="entry name" value="HOMOSERINE O-SUCCINYLTRANSFERASE"/>
    <property type="match status" value="1"/>
</dbReference>